<keyword evidence="1" id="KW-0808">Transferase</keyword>
<evidence type="ECO:0000313" key="1">
    <source>
        <dbReference type="EMBL" id="GAB1254830.1"/>
    </source>
</evidence>
<dbReference type="Proteomes" id="UP001628192">
    <property type="component" value="Unassembled WGS sequence"/>
</dbReference>
<gene>
    <name evidence="1" type="ORF">Defa_23170</name>
</gene>
<accession>A0ABQ0EAJ5</accession>
<reference evidence="1 2" key="1">
    <citation type="journal article" date="2025" name="Int. J. Syst. Evol. Microbiol.">
        <title>Desulfovibrio falkowii sp. nov., Porphyromonas miyakawae sp. nov., Mediterraneibacter flintii sp. nov. and Owariibacterium komagatae gen. nov., sp. nov., isolated from human faeces.</title>
        <authorList>
            <person name="Hamaguchi T."/>
            <person name="Ohara M."/>
            <person name="Hisatomi A."/>
            <person name="Sekiguchi K."/>
            <person name="Takeda J.I."/>
            <person name="Ueyama J."/>
            <person name="Ito M."/>
            <person name="Nishiwaki H."/>
            <person name="Ogi T."/>
            <person name="Hirayama M."/>
            <person name="Ohkuma M."/>
            <person name="Sakamoto M."/>
            <person name="Ohno K."/>
        </authorList>
    </citation>
    <scope>NUCLEOTIDE SEQUENCE [LARGE SCALE GENOMIC DNA]</scope>
    <source>
        <strain evidence="1 2">13CB8C</strain>
    </source>
</reference>
<keyword evidence="2" id="KW-1185">Reference proteome</keyword>
<keyword evidence="1" id="KW-0489">Methyltransferase</keyword>
<dbReference type="GO" id="GO:0008168">
    <property type="term" value="F:methyltransferase activity"/>
    <property type="evidence" value="ECO:0007669"/>
    <property type="project" value="UniProtKB-KW"/>
</dbReference>
<dbReference type="InterPro" id="IPR029063">
    <property type="entry name" value="SAM-dependent_MTases_sf"/>
</dbReference>
<proteinExistence type="predicted"/>
<name>A0ABQ0EAJ5_9BACT</name>
<dbReference type="EMBL" id="BAAFSG010000001">
    <property type="protein sequence ID" value="GAB1254830.1"/>
    <property type="molecule type" value="Genomic_DNA"/>
</dbReference>
<dbReference type="NCBIfam" id="TIGR04325">
    <property type="entry name" value="MTase_LIC12133"/>
    <property type="match status" value="1"/>
</dbReference>
<protein>
    <submittedName>
        <fullName evidence="1">TIGR04325 family methyltransferase</fullName>
    </submittedName>
</protein>
<dbReference type="InterPro" id="IPR027612">
    <property type="entry name" value="Put_MTase_LIC12133"/>
</dbReference>
<comment type="caution">
    <text evidence="1">The sequence shown here is derived from an EMBL/GenBank/DDBJ whole genome shotgun (WGS) entry which is preliminary data.</text>
</comment>
<sequence>MGTNAGVTGIFDTPLSNEPIIVKEQAVQEDVRMRKADMAFHAQFQNQPSTRRNIVRALRSKFPFLPSKAKCKELGKDFLPPVLLRCIQKLRQRGRNTQALAWQGDYPDWQSAVAASTGYDQDAIFVKVRDAARAVRDGKALWERDSVLFYHEEYNLPLLSALMSIAAWNKGRLRVLDFGGALGSTYWQHKPLLQNLDIISWSVVEQPHVVACGREEFSTDDLQFWLDMQSCAAKGPIDVVLFSGVLQYMEFPYKLLEQAVALNPQAIILDRTPFAEKGERITVQNVPPEIYPASYPCRWLDKERVGTVLKSSYHLLPHHSTHIDPPGFYGFVAIRRDRYVTKR</sequence>
<evidence type="ECO:0000313" key="2">
    <source>
        <dbReference type="Proteomes" id="UP001628192"/>
    </source>
</evidence>
<dbReference type="GO" id="GO:0032259">
    <property type="term" value="P:methylation"/>
    <property type="evidence" value="ECO:0007669"/>
    <property type="project" value="UniProtKB-KW"/>
</dbReference>
<organism evidence="1 2">
    <name type="scientific">Desulfovibrio falkowii</name>
    <dbReference type="NCBI Taxonomy" id="3136602"/>
    <lineage>
        <taxon>Bacteria</taxon>
        <taxon>Pseudomonadati</taxon>
        <taxon>Thermodesulfobacteriota</taxon>
        <taxon>Desulfovibrionia</taxon>
        <taxon>Desulfovibrionales</taxon>
        <taxon>Desulfovibrionaceae</taxon>
        <taxon>Desulfovibrio</taxon>
    </lineage>
</organism>
<dbReference type="SUPFAM" id="SSF53335">
    <property type="entry name" value="S-adenosyl-L-methionine-dependent methyltransferases"/>
    <property type="match status" value="1"/>
</dbReference>